<feature type="compositionally biased region" description="Polar residues" evidence="1">
    <location>
        <begin position="285"/>
        <end position="300"/>
    </location>
</feature>
<organism evidence="3 4">
    <name type="scientific">Alternaria burnsii</name>
    <dbReference type="NCBI Taxonomy" id="1187904"/>
    <lineage>
        <taxon>Eukaryota</taxon>
        <taxon>Fungi</taxon>
        <taxon>Dikarya</taxon>
        <taxon>Ascomycota</taxon>
        <taxon>Pezizomycotina</taxon>
        <taxon>Dothideomycetes</taxon>
        <taxon>Pleosporomycetidae</taxon>
        <taxon>Pleosporales</taxon>
        <taxon>Pleosporineae</taxon>
        <taxon>Pleosporaceae</taxon>
        <taxon>Alternaria</taxon>
        <taxon>Alternaria sect. Alternaria</taxon>
    </lineage>
</organism>
<accession>A0A8H7AY02</accession>
<dbReference type="PANTHER" id="PTHR38115:SF1">
    <property type="entry name" value="LIPOCALIN-LIKE DOMAIN-CONTAINING PROTEIN"/>
    <property type="match status" value="1"/>
</dbReference>
<dbReference type="AlphaFoldDB" id="A0A8H7AY02"/>
<dbReference type="EMBL" id="JAAABM010000023">
    <property type="protein sequence ID" value="KAF7671251.1"/>
    <property type="molecule type" value="Genomic_DNA"/>
</dbReference>
<feature type="transmembrane region" description="Helical" evidence="2">
    <location>
        <begin position="226"/>
        <end position="247"/>
    </location>
</feature>
<evidence type="ECO:0000313" key="4">
    <source>
        <dbReference type="Proteomes" id="UP000596902"/>
    </source>
</evidence>
<dbReference type="InterPro" id="IPR053037">
    <property type="entry name" value="Pericyclase_pydY-like"/>
</dbReference>
<feature type="region of interest" description="Disordered" evidence="1">
    <location>
        <begin position="260"/>
        <end position="308"/>
    </location>
</feature>
<dbReference type="PANTHER" id="PTHR38115">
    <property type="entry name" value="LIPOCALIN-LIKE DOMAIN-CONTAINING PROTEIN"/>
    <property type="match status" value="1"/>
</dbReference>
<sequence length="398" mass="44791">MAAPSSADIKNLQGKWVMNKSLSDAFDPVLSLQGIGWLTRKALGAATITQHLYQSPTTGEDNTPTTHIKIDQLITGGLKGSVENRTLDWHYREHTDWLFGTVKGRSRYSTMAKTVEEGKIGGAKEEDIKFLAEGWLKETENGDIVESYVDNEGNAWTAWQIWGFADIGGERKLTRKFVVRKKNKDELLQQAPQYLSIALFRPSTDLTVTEKLGSRNMSELSLIQNLFLALIVLTSTILISILMYFTIRLAANRSRNKAFQNADSKPALLSPESGRESRLSHRLSRQQTQQEHYQGLQQRYPSAPPSPSIELLPEIKTSSSDDRANEWLERGVADNGIDVVHGDLGQRKPEMTQAMVIKPKKQLRWDRCEGKLDDGSGHSKVVERKDKDGMVYTEYRAV</sequence>
<dbReference type="GeneID" id="62208801"/>
<evidence type="ECO:0000256" key="1">
    <source>
        <dbReference type="SAM" id="MobiDB-lite"/>
    </source>
</evidence>
<keyword evidence="4" id="KW-1185">Reference proteome</keyword>
<protein>
    <recommendedName>
        <fullName evidence="5">Lipocalin-like domain-containing protein</fullName>
    </recommendedName>
</protein>
<evidence type="ECO:0000313" key="3">
    <source>
        <dbReference type="EMBL" id="KAF7671251.1"/>
    </source>
</evidence>
<keyword evidence="2" id="KW-0472">Membrane</keyword>
<reference evidence="3" key="2">
    <citation type="submission" date="2020-08" db="EMBL/GenBank/DDBJ databases">
        <title>Draft Genome Sequence of Cumin Blight Pathogen Alternaria burnsii.</title>
        <authorList>
            <person name="Feng Z."/>
        </authorList>
    </citation>
    <scope>NUCLEOTIDE SEQUENCE</scope>
    <source>
        <strain evidence="3">CBS107.38</strain>
    </source>
</reference>
<keyword evidence="2" id="KW-0812">Transmembrane</keyword>
<evidence type="ECO:0008006" key="5">
    <source>
        <dbReference type="Google" id="ProtNLM"/>
    </source>
</evidence>
<proteinExistence type="predicted"/>
<comment type="caution">
    <text evidence="3">The sequence shown here is derived from an EMBL/GenBank/DDBJ whole genome shotgun (WGS) entry which is preliminary data.</text>
</comment>
<dbReference type="RefSeq" id="XP_038781627.1">
    <property type="nucleotide sequence ID" value="XM_038935623.1"/>
</dbReference>
<dbReference type="Proteomes" id="UP000596902">
    <property type="component" value="Unassembled WGS sequence"/>
</dbReference>
<keyword evidence="2" id="KW-1133">Transmembrane helix</keyword>
<reference evidence="3" key="1">
    <citation type="submission" date="2020-01" db="EMBL/GenBank/DDBJ databases">
        <authorList>
            <person name="Feng Z.H.Z."/>
        </authorList>
    </citation>
    <scope>NUCLEOTIDE SEQUENCE</scope>
    <source>
        <strain evidence="3">CBS107.38</strain>
    </source>
</reference>
<gene>
    <name evidence="3" type="ORF">GT037_010576</name>
</gene>
<evidence type="ECO:0000256" key="2">
    <source>
        <dbReference type="SAM" id="Phobius"/>
    </source>
</evidence>
<name>A0A8H7AY02_9PLEO</name>